<evidence type="ECO:0000256" key="3">
    <source>
        <dbReference type="ARBA" id="ARBA00022801"/>
    </source>
</evidence>
<dbReference type="InterPro" id="IPR017850">
    <property type="entry name" value="Alkaline_phosphatase_core_sf"/>
</dbReference>
<dbReference type="AlphaFoldDB" id="A0AAJ0LWW5"/>
<protein>
    <recommendedName>
        <fullName evidence="5">Arylsulfatase</fullName>
        <shortName evidence="5">AS</shortName>
        <ecNumber evidence="5">3.1.6.1</ecNumber>
    </recommendedName>
    <alternativeName>
        <fullName evidence="5">Aryl-sulfate sulphohydrolase</fullName>
    </alternativeName>
</protein>
<proteinExistence type="inferred from homology"/>
<keyword evidence="9" id="KW-1185">Reference proteome</keyword>
<evidence type="ECO:0000256" key="1">
    <source>
        <dbReference type="ARBA" id="ARBA00008779"/>
    </source>
</evidence>
<comment type="PTM">
    <text evidence="6">The conversion to 3-oxoalanine (also known as C-formylglycine, FGly), of a serine or cysteine residue in prokaryotes and of a cysteine residue in eukaryotes, is critical for catalytic activity.</text>
</comment>
<keyword evidence="4" id="KW-0325">Glycoprotein</keyword>
<dbReference type="FunFam" id="3.40.720.10:FF:000051">
    <property type="entry name" value="Arylsulfatase"/>
    <property type="match status" value="1"/>
</dbReference>
<evidence type="ECO:0000313" key="8">
    <source>
        <dbReference type="EMBL" id="KAK3058558.1"/>
    </source>
</evidence>
<dbReference type="GO" id="GO:0008449">
    <property type="term" value="F:N-acetylglucosamine-6-sulfatase activity"/>
    <property type="evidence" value="ECO:0007669"/>
    <property type="project" value="TreeGrafter"/>
</dbReference>
<comment type="caution">
    <text evidence="8">The sequence shown here is derived from an EMBL/GenBank/DDBJ whole genome shotgun (WGS) entry which is preliminary data.</text>
</comment>
<sequence>MSSWRELSESFKNGLELCVLDETASVDGYSDTMFNKANVLLPALLGAAAATTKRPNILFVLTDDQDVHMQSLDYMPLLHKYMINEGTTFDNHYCTVSVCCPSRVNLWTGRAAHNTNVTDLFPPYGGYPKFVKEGLNEDWLPVWLQEAGYNTYYVGKLFNAHDVDNYDAPYVNGFNSSDFLLDPYTYEYYNGHMTRNGAPPVSYAGQYSPDVVAEKANDLLDEAVLHPEPFFLSVAPIAPHSNVKFTAPAKFDTAFYAERHAHLFKDYKIPRTANFNPENPSGVGWVRDLPLLNDTVIEYHDEFQRSRLRALQSVDEMVEQLIKKLEAKGILENTYIFYTTDNGYHIGQHRLSPGKECPYETDIHIPLIVRGPGVPAGHTAGVISSHTDLAPTMLKIAGSSGSKKVPLDGFPIPLDKESLDARESGEHVNAEFWGSAIPEGKYGKIGNDPLPAVGGGMGDVGNIAVRNNTWKALRVIGDGYNILYTVWCFGEKEFYDLSRDPHEVSNYLGADSVDLQSGYTLAGRPFKHVLNRLDALLMVMKSCKGKECHEPWQTLHPKSKIKTLKHALDLDFDTFYHKQPKVSYTSCELGYLVDAEGPQHVRSWDEDEEEAPIVYQGPNGPKQQSFRYSGHWALWT</sequence>
<dbReference type="Gene3D" id="3.40.720.10">
    <property type="entry name" value="Alkaline Phosphatase, subunit A"/>
    <property type="match status" value="1"/>
</dbReference>
<accession>A0AAJ0LWW5</accession>
<dbReference type="SUPFAM" id="SSF53649">
    <property type="entry name" value="Alkaline phosphatase-like"/>
    <property type="match status" value="1"/>
</dbReference>
<evidence type="ECO:0000256" key="4">
    <source>
        <dbReference type="ARBA" id="ARBA00023180"/>
    </source>
</evidence>
<dbReference type="InterPro" id="IPR012083">
    <property type="entry name" value="Arylsulfatase"/>
</dbReference>
<evidence type="ECO:0000256" key="5">
    <source>
        <dbReference type="PIRNR" id="PIRNR000972"/>
    </source>
</evidence>
<dbReference type="PANTHER" id="PTHR43108:SF8">
    <property type="entry name" value="SD21168P"/>
    <property type="match status" value="1"/>
</dbReference>
<dbReference type="InterPro" id="IPR000917">
    <property type="entry name" value="Sulfatase_N"/>
</dbReference>
<dbReference type="GO" id="GO:0005539">
    <property type="term" value="F:glycosaminoglycan binding"/>
    <property type="evidence" value="ECO:0007669"/>
    <property type="project" value="TreeGrafter"/>
</dbReference>
<dbReference type="CDD" id="cd16147">
    <property type="entry name" value="G6S"/>
    <property type="match status" value="1"/>
</dbReference>
<organism evidence="8 9">
    <name type="scientific">Extremus antarcticus</name>
    <dbReference type="NCBI Taxonomy" id="702011"/>
    <lineage>
        <taxon>Eukaryota</taxon>
        <taxon>Fungi</taxon>
        <taxon>Dikarya</taxon>
        <taxon>Ascomycota</taxon>
        <taxon>Pezizomycotina</taxon>
        <taxon>Dothideomycetes</taxon>
        <taxon>Dothideomycetidae</taxon>
        <taxon>Mycosphaerellales</taxon>
        <taxon>Extremaceae</taxon>
        <taxon>Extremus</taxon>
    </lineage>
</organism>
<dbReference type="EC" id="3.1.6.1" evidence="5"/>
<dbReference type="PROSITE" id="PS00523">
    <property type="entry name" value="SULFATASE_1"/>
    <property type="match status" value="1"/>
</dbReference>
<feature type="domain" description="Sulfatase N-terminal" evidence="7">
    <location>
        <begin position="55"/>
        <end position="398"/>
    </location>
</feature>
<keyword evidence="2" id="KW-0732">Signal</keyword>
<dbReference type="Proteomes" id="UP001271007">
    <property type="component" value="Unassembled WGS sequence"/>
</dbReference>
<evidence type="ECO:0000313" key="9">
    <source>
        <dbReference type="Proteomes" id="UP001271007"/>
    </source>
</evidence>
<dbReference type="PANTHER" id="PTHR43108">
    <property type="entry name" value="N-ACETYLGLUCOSAMINE-6-SULFATASE FAMILY MEMBER"/>
    <property type="match status" value="1"/>
</dbReference>
<name>A0AAJ0LWW5_9PEZI</name>
<dbReference type="InterPro" id="IPR024607">
    <property type="entry name" value="Sulfatase_CS"/>
</dbReference>
<dbReference type="PIRSF" id="PIRSF000972">
    <property type="entry name" value="Arylsulf_plant"/>
    <property type="match status" value="1"/>
</dbReference>
<keyword evidence="3 5" id="KW-0378">Hydrolase</keyword>
<reference evidence="8" key="1">
    <citation type="submission" date="2023-04" db="EMBL/GenBank/DDBJ databases">
        <title>Black Yeasts Isolated from many extreme environments.</title>
        <authorList>
            <person name="Coleine C."/>
            <person name="Stajich J.E."/>
            <person name="Selbmann L."/>
        </authorList>
    </citation>
    <scope>NUCLEOTIDE SEQUENCE</scope>
    <source>
        <strain evidence="8">CCFEE 5312</strain>
    </source>
</reference>
<comment type="similarity">
    <text evidence="1 5">Belongs to the sulfatase family.</text>
</comment>
<feature type="modified residue" description="3-oxoalanine (Cys)" evidence="6">
    <location>
        <position position="99"/>
    </location>
</feature>
<dbReference type="GO" id="GO:0004065">
    <property type="term" value="F:arylsulfatase activity"/>
    <property type="evidence" value="ECO:0007669"/>
    <property type="project" value="UniProtKB-UniRule"/>
</dbReference>
<evidence type="ECO:0000259" key="7">
    <source>
        <dbReference type="Pfam" id="PF00884"/>
    </source>
</evidence>
<dbReference type="Pfam" id="PF00884">
    <property type="entry name" value="Sulfatase"/>
    <property type="match status" value="1"/>
</dbReference>
<evidence type="ECO:0000256" key="2">
    <source>
        <dbReference type="ARBA" id="ARBA00022729"/>
    </source>
</evidence>
<gene>
    <name evidence="8" type="ORF">LTR09_000122</name>
</gene>
<dbReference type="GO" id="GO:0018958">
    <property type="term" value="P:phenol-containing compound metabolic process"/>
    <property type="evidence" value="ECO:0007669"/>
    <property type="project" value="InterPro"/>
</dbReference>
<dbReference type="EMBL" id="JAWDJX010000001">
    <property type="protein sequence ID" value="KAK3058558.1"/>
    <property type="molecule type" value="Genomic_DNA"/>
</dbReference>
<evidence type="ECO:0000256" key="6">
    <source>
        <dbReference type="PIRSR" id="PIRSR000972-50"/>
    </source>
</evidence>
<comment type="catalytic activity">
    <reaction evidence="5">
        <text>an aryl sulfate + H2O = a phenol + sulfate + H(+)</text>
        <dbReference type="Rhea" id="RHEA:17261"/>
        <dbReference type="ChEBI" id="CHEBI:15377"/>
        <dbReference type="ChEBI" id="CHEBI:15378"/>
        <dbReference type="ChEBI" id="CHEBI:16189"/>
        <dbReference type="ChEBI" id="CHEBI:33853"/>
        <dbReference type="ChEBI" id="CHEBI:140317"/>
        <dbReference type="EC" id="3.1.6.1"/>
    </reaction>
</comment>